<evidence type="ECO:0000256" key="1">
    <source>
        <dbReference type="SAM" id="SignalP"/>
    </source>
</evidence>
<dbReference type="EMBL" id="JAGMWT010000002">
    <property type="protein sequence ID" value="KAH7135931.1"/>
    <property type="molecule type" value="Genomic_DNA"/>
</dbReference>
<feature type="signal peptide" evidence="1">
    <location>
        <begin position="1"/>
        <end position="25"/>
    </location>
</feature>
<protein>
    <recommendedName>
        <fullName evidence="2">Hemerythrin-like domain-containing protein</fullName>
    </recommendedName>
</protein>
<gene>
    <name evidence="3" type="ORF">B0J11DRAFT_519555</name>
</gene>
<reference evidence="3" key="1">
    <citation type="journal article" date="2021" name="Nat. Commun.">
        <title>Genetic determinants of endophytism in the Arabidopsis root mycobiome.</title>
        <authorList>
            <person name="Mesny F."/>
            <person name="Miyauchi S."/>
            <person name="Thiergart T."/>
            <person name="Pickel B."/>
            <person name="Atanasova L."/>
            <person name="Karlsson M."/>
            <person name="Huettel B."/>
            <person name="Barry K.W."/>
            <person name="Haridas S."/>
            <person name="Chen C."/>
            <person name="Bauer D."/>
            <person name="Andreopoulos W."/>
            <person name="Pangilinan J."/>
            <person name="LaButti K."/>
            <person name="Riley R."/>
            <person name="Lipzen A."/>
            <person name="Clum A."/>
            <person name="Drula E."/>
            <person name="Henrissat B."/>
            <person name="Kohler A."/>
            <person name="Grigoriev I.V."/>
            <person name="Martin F.M."/>
            <person name="Hacquard S."/>
        </authorList>
    </citation>
    <scope>NUCLEOTIDE SEQUENCE</scope>
    <source>
        <strain evidence="3">MPI-CAGE-CH-0243</strain>
    </source>
</reference>
<evidence type="ECO:0000313" key="3">
    <source>
        <dbReference type="EMBL" id="KAH7135931.1"/>
    </source>
</evidence>
<comment type="caution">
    <text evidence="3">The sequence shown here is derived from an EMBL/GenBank/DDBJ whole genome shotgun (WGS) entry which is preliminary data.</text>
</comment>
<feature type="chain" id="PRO_5040485356" description="Hemerythrin-like domain-containing protein" evidence="1">
    <location>
        <begin position="26"/>
        <end position="286"/>
    </location>
</feature>
<dbReference type="PANTHER" id="PTHR38048:SF2">
    <property type="entry name" value="HEMERYTHRIN-LIKE DOMAIN-CONTAINING PROTEIN"/>
    <property type="match status" value="1"/>
</dbReference>
<evidence type="ECO:0000313" key="4">
    <source>
        <dbReference type="Proteomes" id="UP000700596"/>
    </source>
</evidence>
<dbReference type="CDD" id="cd12108">
    <property type="entry name" value="Hr-like"/>
    <property type="match status" value="1"/>
</dbReference>
<proteinExistence type="predicted"/>
<dbReference type="InterPro" id="IPR012312">
    <property type="entry name" value="Hemerythrin-like"/>
</dbReference>
<dbReference type="InterPro" id="IPR053206">
    <property type="entry name" value="Dimeric_xanthone_biosynth"/>
</dbReference>
<keyword evidence="4" id="KW-1185">Reference proteome</keyword>
<dbReference type="AlphaFoldDB" id="A0A9P9IXK2"/>
<evidence type="ECO:0000259" key="2">
    <source>
        <dbReference type="Pfam" id="PF01814"/>
    </source>
</evidence>
<dbReference type="OrthoDB" id="58416at2759"/>
<name>A0A9P9IXK2_9PLEO</name>
<dbReference type="Proteomes" id="UP000700596">
    <property type="component" value="Unassembled WGS sequence"/>
</dbReference>
<dbReference type="PANTHER" id="PTHR38048">
    <property type="entry name" value="EXPRESSED PROTEIN"/>
    <property type="match status" value="1"/>
</dbReference>
<dbReference type="Gene3D" id="1.20.120.520">
    <property type="entry name" value="nmb1532 protein domain like"/>
    <property type="match status" value="1"/>
</dbReference>
<organism evidence="3 4">
    <name type="scientific">Dendryphion nanum</name>
    <dbReference type="NCBI Taxonomy" id="256645"/>
    <lineage>
        <taxon>Eukaryota</taxon>
        <taxon>Fungi</taxon>
        <taxon>Dikarya</taxon>
        <taxon>Ascomycota</taxon>
        <taxon>Pezizomycotina</taxon>
        <taxon>Dothideomycetes</taxon>
        <taxon>Pleosporomycetidae</taxon>
        <taxon>Pleosporales</taxon>
        <taxon>Torulaceae</taxon>
        <taxon>Dendryphion</taxon>
    </lineage>
</organism>
<keyword evidence="1" id="KW-0732">Signal</keyword>
<sequence length="286" mass="32608">MPRLKNLHLVLLVSVIGLFLYNRFGGTDMATQKRLNGDKPWADGPLELVKTPMAENGKDDTWTTGASHMALLHNSILRGFNSIYRQAPHVQPKDYADFIGYCLTWYKFIKAHHDAEEEDLFPQCLSVIGKEDREIWQTTHEEHEAMMAPLNRFYDYLNGLKSADAFSASVLISLLDDIKDSLSLHLHSEIVVIAALSKYGNFPAAEPALDAWGQRSVTGAGLLDVVPFMFLNHDRTYEDGRWKEWPQMPNVVRFIFVKGFSWRRSGWWKFASCDGDGRPRKLYALG</sequence>
<accession>A0A9P9IXK2</accession>
<dbReference type="Pfam" id="PF01814">
    <property type="entry name" value="Hemerythrin"/>
    <property type="match status" value="1"/>
</dbReference>
<feature type="domain" description="Hemerythrin-like" evidence="2">
    <location>
        <begin position="67"/>
        <end position="189"/>
    </location>
</feature>